<reference evidence="2 3" key="1">
    <citation type="submission" date="2015-04" db="EMBL/GenBank/DDBJ databases">
        <authorList>
            <person name="Syromyatnikov M.Y."/>
            <person name="Popov V.N."/>
        </authorList>
    </citation>
    <scope>NUCLEOTIDE SEQUENCE [LARGE SCALE GENOMIC DNA]</scope>
</reference>
<dbReference type="EMBL" id="CVRI01000054">
    <property type="protein sequence ID" value="CRL00755.1"/>
    <property type="molecule type" value="Genomic_DNA"/>
</dbReference>
<dbReference type="AlphaFoldDB" id="A0A1J1IKK0"/>
<evidence type="ECO:0000256" key="1">
    <source>
        <dbReference type="SAM" id="Phobius"/>
    </source>
</evidence>
<keyword evidence="1" id="KW-1133">Transmembrane helix</keyword>
<sequence length="71" mass="8277">MQTTYDVDIFSEELYLFWIIFLLFQATAYLLKKSVGTLTAKKNLPIFTQKLILYFADQIGMPAFIDFASIR</sequence>
<keyword evidence="1" id="KW-0472">Membrane</keyword>
<protein>
    <submittedName>
        <fullName evidence="2">CLUMA_CG014011, isoform A</fullName>
    </submittedName>
</protein>
<keyword evidence="3" id="KW-1185">Reference proteome</keyword>
<name>A0A1J1IKK0_9DIPT</name>
<accession>A0A1J1IKK0</accession>
<proteinExistence type="predicted"/>
<evidence type="ECO:0000313" key="3">
    <source>
        <dbReference type="Proteomes" id="UP000183832"/>
    </source>
</evidence>
<organism evidence="2 3">
    <name type="scientific">Clunio marinus</name>
    <dbReference type="NCBI Taxonomy" id="568069"/>
    <lineage>
        <taxon>Eukaryota</taxon>
        <taxon>Metazoa</taxon>
        <taxon>Ecdysozoa</taxon>
        <taxon>Arthropoda</taxon>
        <taxon>Hexapoda</taxon>
        <taxon>Insecta</taxon>
        <taxon>Pterygota</taxon>
        <taxon>Neoptera</taxon>
        <taxon>Endopterygota</taxon>
        <taxon>Diptera</taxon>
        <taxon>Nematocera</taxon>
        <taxon>Chironomoidea</taxon>
        <taxon>Chironomidae</taxon>
        <taxon>Clunio</taxon>
    </lineage>
</organism>
<feature type="transmembrane region" description="Helical" evidence="1">
    <location>
        <begin position="14"/>
        <end position="31"/>
    </location>
</feature>
<gene>
    <name evidence="2" type="ORF">CLUMA_CG014011</name>
</gene>
<keyword evidence="1" id="KW-0812">Transmembrane</keyword>
<dbReference type="Proteomes" id="UP000183832">
    <property type="component" value="Unassembled WGS sequence"/>
</dbReference>
<evidence type="ECO:0000313" key="2">
    <source>
        <dbReference type="EMBL" id="CRL00755.1"/>
    </source>
</evidence>